<dbReference type="AlphaFoldDB" id="A0A645ID07"/>
<accession>A0A645ID07</accession>
<organism evidence="2">
    <name type="scientific">bioreactor metagenome</name>
    <dbReference type="NCBI Taxonomy" id="1076179"/>
    <lineage>
        <taxon>unclassified sequences</taxon>
        <taxon>metagenomes</taxon>
        <taxon>ecological metagenomes</taxon>
    </lineage>
</organism>
<name>A0A645ID07_9ZZZZ</name>
<evidence type="ECO:0000259" key="1">
    <source>
        <dbReference type="Pfam" id="PF09860"/>
    </source>
</evidence>
<evidence type="ECO:0000313" key="2">
    <source>
        <dbReference type="EMBL" id="MPN45313.1"/>
    </source>
</evidence>
<comment type="caution">
    <text evidence="2">The sequence shown here is derived from an EMBL/GenBank/DDBJ whole genome shotgun (WGS) entry which is preliminary data.</text>
</comment>
<dbReference type="EMBL" id="VSSQ01105104">
    <property type="protein sequence ID" value="MPN45313.1"/>
    <property type="molecule type" value="Genomic_DNA"/>
</dbReference>
<sequence>MHTKNTDISMFLDNEGKIIKIPVPNRTKIPLLNYLAGKFETGRDYSEKEVNKIIDSWHTFKDYFILRRLLIDYNLMNRTPNGARYWVVEQKVDANDEIVN</sequence>
<gene>
    <name evidence="2" type="ORF">SDC9_192880</name>
</gene>
<reference evidence="2" key="1">
    <citation type="submission" date="2019-08" db="EMBL/GenBank/DDBJ databases">
        <authorList>
            <person name="Kucharzyk K."/>
            <person name="Murdoch R.W."/>
            <person name="Higgins S."/>
            <person name="Loffler F."/>
        </authorList>
    </citation>
    <scope>NUCLEOTIDE SEQUENCE</scope>
</reference>
<dbReference type="InterPro" id="IPR018656">
    <property type="entry name" value="DUF2087"/>
</dbReference>
<proteinExistence type="predicted"/>
<dbReference type="Pfam" id="PF09860">
    <property type="entry name" value="DUF2087"/>
    <property type="match status" value="1"/>
</dbReference>
<feature type="domain" description="DUF2087" evidence="1">
    <location>
        <begin position="18"/>
        <end position="87"/>
    </location>
</feature>
<protein>
    <recommendedName>
        <fullName evidence="1">DUF2087 domain-containing protein</fullName>
    </recommendedName>
</protein>